<protein>
    <submittedName>
        <fullName evidence="10">Serine/threonine-protein kinase ATG1</fullName>
    </submittedName>
</protein>
<dbReference type="InterPro" id="IPR017441">
    <property type="entry name" value="Protein_kinase_ATP_BS"/>
</dbReference>
<dbReference type="InterPro" id="IPR056281">
    <property type="entry name" value="MIT_ATG1a/b/c"/>
</dbReference>
<feature type="region of interest" description="Disordered" evidence="8">
    <location>
        <begin position="385"/>
        <end position="420"/>
    </location>
</feature>
<feature type="domain" description="Protein kinase" evidence="9">
    <location>
        <begin position="51"/>
        <end position="314"/>
    </location>
</feature>
<dbReference type="CDD" id="cd14009">
    <property type="entry name" value="STKc_ATG1_ULK_like"/>
    <property type="match status" value="1"/>
</dbReference>
<evidence type="ECO:0000256" key="1">
    <source>
        <dbReference type="ARBA" id="ARBA00006234"/>
    </source>
</evidence>
<feature type="region of interest" description="Disordered" evidence="8">
    <location>
        <begin position="607"/>
        <end position="628"/>
    </location>
</feature>
<sequence>MEGQGQEGREGREGQEGRREGREGREGQEGREGREGQEGREGREGRRVGEYVLGKQIGSGAFSVVWQGRRKGNRGEEDIVAVKEISLERLNKKLRDSLLSEVSILRRVHHPNIIALLDSIHIHDHARHTIFLVLEFCPGGDLSSYILRRPRLPEPTAKHFMRQLAAGLQVLRANNVVHRDLKPQNILLSTNHETATLKIADFGFAKSLNPSSMAETLCGSPLYMAPEVMQLHKYDAKADLWSLGVILYQLVTGRTPYNGANQIQLLQNILKSNELTFPPDVTLSPHCIDLCTKLLRRNPVERLTVEEFLNHPFLLDNTSDRSLRTSSDAMEFAPVKSSLTRPSGQSSHDDTMPFPLDTEPVCQDVGPFVNPGLNSSPSNRFPIHNRFGRSPDNSPSRHTGPVTRYGFENNNGNRSDNNRTEGMLFQPRRDYTGSTPVNTANKFSVPQAPPGVPSPEEPVGVTDSMEFLKDYVVVAGPHMESPSSSATNAGFHAGNSPSKSEGSPAASPQVSRGTAPMPIPPLREQPVWRMESPSSPGSAGSVEIGEAIDRPSSDNLTRIKSLQQCASDISDLVKQEKQLRALSLQLVVLAIWKQAMQICHRASAASAVIEGSPSHDKDRRMRSKPGSYNNSSSLLLADTELADAICTHIEKDFLVEVTHAEELASCIGHISDATEMPDAIEIIFQSALTSGRDGGVDEMMGNIERALSRYCRAVSLLRFLLVEAPMLDLNPPFSLTQTDRYRLRSYIEVLNGRLGQLWAQRPAPAV</sequence>
<gene>
    <name evidence="10" type="ORF">LUZ62_091342</name>
</gene>
<dbReference type="GO" id="GO:0010506">
    <property type="term" value="P:regulation of autophagy"/>
    <property type="evidence" value="ECO:0007669"/>
    <property type="project" value="InterPro"/>
</dbReference>
<dbReference type="Gene3D" id="1.10.510.10">
    <property type="entry name" value="Transferase(Phosphotransferase) domain 1"/>
    <property type="match status" value="1"/>
</dbReference>
<name>A0AAV8CMB7_9POAL</name>
<evidence type="ECO:0000256" key="2">
    <source>
        <dbReference type="ARBA" id="ARBA00022679"/>
    </source>
</evidence>
<dbReference type="InterPro" id="IPR045269">
    <property type="entry name" value="Atg1-like"/>
</dbReference>
<dbReference type="GO" id="GO:0005524">
    <property type="term" value="F:ATP binding"/>
    <property type="evidence" value="ECO:0007669"/>
    <property type="project" value="UniProtKB-UniRule"/>
</dbReference>
<comment type="similarity">
    <text evidence="1">Belongs to the protein kinase superfamily. CAMK Ser/Thr protein kinase family. SNF1 subfamily.</text>
</comment>
<dbReference type="AlphaFoldDB" id="A0AAV8CMB7"/>
<evidence type="ECO:0000256" key="8">
    <source>
        <dbReference type="SAM" id="MobiDB-lite"/>
    </source>
</evidence>
<dbReference type="InterPro" id="IPR008271">
    <property type="entry name" value="Ser/Thr_kinase_AS"/>
</dbReference>
<dbReference type="PANTHER" id="PTHR24348:SF68">
    <property type="entry name" value="SERINE_THREONINE-PROTEIN KINASE ATG1C"/>
    <property type="match status" value="1"/>
</dbReference>
<feature type="binding site" evidence="7">
    <location>
        <position position="83"/>
    </location>
    <ligand>
        <name>ATP</name>
        <dbReference type="ChEBI" id="CHEBI:30616"/>
    </ligand>
</feature>
<dbReference type="GO" id="GO:0005737">
    <property type="term" value="C:cytoplasm"/>
    <property type="evidence" value="ECO:0007669"/>
    <property type="project" value="TreeGrafter"/>
</dbReference>
<feature type="compositionally biased region" description="Polar residues" evidence="8">
    <location>
        <begin position="495"/>
        <end position="512"/>
    </location>
</feature>
<dbReference type="InterPro" id="IPR000719">
    <property type="entry name" value="Prot_kinase_dom"/>
</dbReference>
<dbReference type="EMBL" id="JAMFTS010000005">
    <property type="protein sequence ID" value="KAJ4756937.1"/>
    <property type="molecule type" value="Genomic_DNA"/>
</dbReference>
<evidence type="ECO:0000256" key="6">
    <source>
        <dbReference type="ARBA" id="ARBA00058225"/>
    </source>
</evidence>
<dbReference type="Proteomes" id="UP001140206">
    <property type="component" value="Chromosome 5"/>
</dbReference>
<comment type="caution">
    <text evidence="10">The sequence shown here is derived from an EMBL/GenBank/DDBJ whole genome shotgun (WGS) entry which is preliminary data.</text>
</comment>
<feature type="region of interest" description="Disordered" evidence="8">
    <location>
        <begin position="479"/>
        <end position="544"/>
    </location>
</feature>
<keyword evidence="5 7" id="KW-0067">ATP-binding</keyword>
<dbReference type="Pfam" id="PF00069">
    <property type="entry name" value="Pkinase"/>
    <property type="match status" value="1"/>
</dbReference>
<dbReference type="InterPro" id="IPR011009">
    <property type="entry name" value="Kinase-like_dom_sf"/>
</dbReference>
<dbReference type="PROSITE" id="PS00107">
    <property type="entry name" value="PROTEIN_KINASE_ATP"/>
    <property type="match status" value="1"/>
</dbReference>
<feature type="region of interest" description="Disordered" evidence="8">
    <location>
        <begin position="1"/>
        <end position="47"/>
    </location>
</feature>
<proteinExistence type="inferred from homology"/>
<accession>A0AAV8CMB7</accession>
<dbReference type="PROSITE" id="PS00108">
    <property type="entry name" value="PROTEIN_KINASE_ST"/>
    <property type="match status" value="1"/>
</dbReference>
<reference evidence="10" key="1">
    <citation type="submission" date="2022-08" db="EMBL/GenBank/DDBJ databases">
        <authorList>
            <person name="Marques A."/>
        </authorList>
    </citation>
    <scope>NUCLEOTIDE SEQUENCE</scope>
    <source>
        <strain evidence="10">RhyPub2mFocal</strain>
        <tissue evidence="10">Leaves</tissue>
    </source>
</reference>
<keyword evidence="4 10" id="KW-0418">Kinase</keyword>
<dbReference type="Pfam" id="PF24497">
    <property type="entry name" value="MIT_ATG1"/>
    <property type="match status" value="1"/>
</dbReference>
<feature type="compositionally biased region" description="Pro residues" evidence="8">
    <location>
        <begin position="447"/>
        <end position="456"/>
    </location>
</feature>
<evidence type="ECO:0000256" key="3">
    <source>
        <dbReference type="ARBA" id="ARBA00022741"/>
    </source>
</evidence>
<feature type="compositionally biased region" description="Basic and acidic residues" evidence="8">
    <location>
        <begin position="7"/>
        <end position="47"/>
    </location>
</feature>
<comment type="function">
    <text evidence="6">CIPK serine-threonine protein kinases interact with CBL proteins. Binding of a CBL protein to the regulatory NAF domain of CIPK protein lead to the activation of the kinase in a calcium-dependent manner.</text>
</comment>
<organism evidence="10 11">
    <name type="scientific">Rhynchospora pubera</name>
    <dbReference type="NCBI Taxonomy" id="906938"/>
    <lineage>
        <taxon>Eukaryota</taxon>
        <taxon>Viridiplantae</taxon>
        <taxon>Streptophyta</taxon>
        <taxon>Embryophyta</taxon>
        <taxon>Tracheophyta</taxon>
        <taxon>Spermatophyta</taxon>
        <taxon>Magnoliopsida</taxon>
        <taxon>Liliopsida</taxon>
        <taxon>Poales</taxon>
        <taxon>Cyperaceae</taxon>
        <taxon>Cyperoideae</taxon>
        <taxon>Rhynchosporeae</taxon>
        <taxon>Rhynchospora</taxon>
    </lineage>
</organism>
<keyword evidence="11" id="KW-1185">Reference proteome</keyword>
<feature type="compositionally biased region" description="Polar residues" evidence="8">
    <location>
        <begin position="432"/>
        <end position="442"/>
    </location>
</feature>
<dbReference type="SUPFAM" id="SSF56112">
    <property type="entry name" value="Protein kinase-like (PK-like)"/>
    <property type="match status" value="1"/>
</dbReference>
<dbReference type="PROSITE" id="PS50011">
    <property type="entry name" value="PROTEIN_KINASE_DOM"/>
    <property type="match status" value="1"/>
</dbReference>
<evidence type="ECO:0000313" key="11">
    <source>
        <dbReference type="Proteomes" id="UP001140206"/>
    </source>
</evidence>
<evidence type="ECO:0000256" key="7">
    <source>
        <dbReference type="PROSITE-ProRule" id="PRU10141"/>
    </source>
</evidence>
<dbReference type="GO" id="GO:0004674">
    <property type="term" value="F:protein serine/threonine kinase activity"/>
    <property type="evidence" value="ECO:0007669"/>
    <property type="project" value="InterPro"/>
</dbReference>
<evidence type="ECO:0000259" key="9">
    <source>
        <dbReference type="PROSITE" id="PS50011"/>
    </source>
</evidence>
<dbReference type="PANTHER" id="PTHR24348">
    <property type="entry name" value="SERINE/THREONINE-PROTEIN KINASE UNC-51-RELATED"/>
    <property type="match status" value="1"/>
</dbReference>
<evidence type="ECO:0000256" key="4">
    <source>
        <dbReference type="ARBA" id="ARBA00022777"/>
    </source>
</evidence>
<evidence type="ECO:0000256" key="5">
    <source>
        <dbReference type="ARBA" id="ARBA00022840"/>
    </source>
</evidence>
<feature type="region of interest" description="Disordered" evidence="8">
    <location>
        <begin position="432"/>
        <end position="459"/>
    </location>
</feature>
<dbReference type="SMART" id="SM00220">
    <property type="entry name" value="S_TKc"/>
    <property type="match status" value="1"/>
</dbReference>
<keyword evidence="3 7" id="KW-0547">Nucleotide-binding</keyword>
<evidence type="ECO:0000313" key="10">
    <source>
        <dbReference type="EMBL" id="KAJ4756937.1"/>
    </source>
</evidence>
<keyword evidence="2" id="KW-0808">Transferase</keyword>
<dbReference type="FunFam" id="1.10.510.10:FF:000571">
    <property type="entry name" value="Maternal embryonic leucine zipper kinase"/>
    <property type="match status" value="1"/>
</dbReference>